<dbReference type="RefSeq" id="WP_153726028.1">
    <property type="nucleotide sequence ID" value="NZ_CP045875.1"/>
</dbReference>
<reference evidence="2" key="1">
    <citation type="submission" date="2019-11" db="EMBL/GenBank/DDBJ databases">
        <title>Genome sequence of Heliorestis convoluta strain HH, an alkaliphilic and minimalistic phototrophic bacterium from a soda lake in Egypt.</title>
        <authorList>
            <person name="Dewey E.D."/>
            <person name="Stokes L.M."/>
            <person name="Burchell B.M."/>
            <person name="Shaffer K.N."/>
            <person name="Huntington A.M."/>
            <person name="Baker J.M."/>
            <person name="Nadendla S."/>
            <person name="Giglio M.G."/>
            <person name="Touchman J.W."/>
            <person name="Blankenship R.E."/>
            <person name="Madigan M.T."/>
            <person name="Sattley W.M."/>
        </authorList>
    </citation>
    <scope>NUCLEOTIDE SEQUENCE [LARGE SCALE GENOMIC DNA]</scope>
    <source>
        <strain evidence="2">HH</strain>
    </source>
</reference>
<organism evidence="1 2">
    <name type="scientific">Heliorestis convoluta</name>
    <dbReference type="NCBI Taxonomy" id="356322"/>
    <lineage>
        <taxon>Bacteria</taxon>
        <taxon>Bacillati</taxon>
        <taxon>Bacillota</taxon>
        <taxon>Clostridia</taxon>
        <taxon>Eubacteriales</taxon>
        <taxon>Heliobacteriaceae</taxon>
        <taxon>Heliorestis</taxon>
    </lineage>
</organism>
<evidence type="ECO:0000313" key="1">
    <source>
        <dbReference type="EMBL" id="QGG48961.1"/>
    </source>
</evidence>
<dbReference type="Proteomes" id="UP000366051">
    <property type="component" value="Chromosome"/>
</dbReference>
<accession>A0A5Q2N3R1</accession>
<gene>
    <name evidence="1" type="ORF">FTV88_2872</name>
</gene>
<evidence type="ECO:0000313" key="2">
    <source>
        <dbReference type="Proteomes" id="UP000366051"/>
    </source>
</evidence>
<name>A0A5Q2N3R1_9FIRM</name>
<keyword evidence="2" id="KW-1185">Reference proteome</keyword>
<dbReference type="KEGG" id="hcv:FTV88_2872"/>
<dbReference type="AlphaFoldDB" id="A0A5Q2N3R1"/>
<proteinExistence type="predicted"/>
<dbReference type="EMBL" id="CP045875">
    <property type="protein sequence ID" value="QGG48961.1"/>
    <property type="molecule type" value="Genomic_DNA"/>
</dbReference>
<protein>
    <submittedName>
        <fullName evidence="1">Uncharacterized protein</fullName>
    </submittedName>
</protein>
<sequence>MEKMKIYDPLVKKVFEAEIMKRYELHEDAEFLLVKFQTEDEDLFEIAVIRYDDGHYFTTPDWQGQQPKSPKEISKYKWVDINFTQTILLNGLPRYLPF</sequence>